<evidence type="ECO:0000256" key="1">
    <source>
        <dbReference type="ARBA" id="ARBA00004877"/>
    </source>
</evidence>
<dbReference type="Gene3D" id="3.90.550.10">
    <property type="entry name" value="Spore Coat Polysaccharide Biosynthesis Protein SpsA, Chain A"/>
    <property type="match status" value="1"/>
</dbReference>
<dbReference type="Proteomes" id="UP000228380">
    <property type="component" value="Unplaced"/>
</dbReference>
<evidence type="ECO:0000256" key="5">
    <source>
        <dbReference type="ARBA" id="ARBA00022723"/>
    </source>
</evidence>
<name>A0A8B7BXE6_PHODC</name>
<evidence type="ECO:0000256" key="7">
    <source>
        <dbReference type="SAM" id="MobiDB-lite"/>
    </source>
</evidence>
<dbReference type="GeneID" id="103705408"/>
<keyword evidence="8" id="KW-1185">Reference proteome</keyword>
<dbReference type="SUPFAM" id="SSF53448">
    <property type="entry name" value="Nucleotide-diphospho-sugar transferases"/>
    <property type="match status" value="1"/>
</dbReference>
<evidence type="ECO:0000256" key="2">
    <source>
        <dbReference type="ARBA" id="ARBA00006351"/>
    </source>
</evidence>
<evidence type="ECO:0000313" key="9">
    <source>
        <dbReference type="RefSeq" id="XP_008787329.2"/>
    </source>
</evidence>
<dbReference type="InterPro" id="IPR050748">
    <property type="entry name" value="Glycosyltrans_8_dom-fam"/>
</dbReference>
<gene>
    <name evidence="9" type="primary">LOC103705408</name>
</gene>
<reference evidence="9" key="1">
    <citation type="submission" date="2025-08" db="UniProtKB">
        <authorList>
            <consortium name="RefSeq"/>
        </authorList>
    </citation>
    <scope>IDENTIFICATION</scope>
    <source>
        <tissue evidence="9">Young leaves</tissue>
    </source>
</reference>
<dbReference type="GO" id="GO:0016757">
    <property type="term" value="F:glycosyltransferase activity"/>
    <property type="evidence" value="ECO:0007669"/>
    <property type="project" value="UniProtKB-KW"/>
</dbReference>
<dbReference type="PANTHER" id="PTHR13778:SF47">
    <property type="entry name" value="LIPOPOLYSACCHARIDE 1,3-GALACTOSYLTRANSFERASE"/>
    <property type="match status" value="1"/>
</dbReference>
<dbReference type="Pfam" id="PF01501">
    <property type="entry name" value="Glyco_transf_8"/>
    <property type="match status" value="1"/>
</dbReference>
<organism evidence="8 9">
    <name type="scientific">Phoenix dactylifera</name>
    <name type="common">Date palm</name>
    <dbReference type="NCBI Taxonomy" id="42345"/>
    <lineage>
        <taxon>Eukaryota</taxon>
        <taxon>Viridiplantae</taxon>
        <taxon>Streptophyta</taxon>
        <taxon>Embryophyta</taxon>
        <taxon>Tracheophyta</taxon>
        <taxon>Spermatophyta</taxon>
        <taxon>Magnoliopsida</taxon>
        <taxon>Liliopsida</taxon>
        <taxon>Arecaceae</taxon>
        <taxon>Coryphoideae</taxon>
        <taxon>Phoeniceae</taxon>
        <taxon>Phoenix</taxon>
    </lineage>
</organism>
<dbReference type="KEGG" id="pda:103705408"/>
<comment type="pathway">
    <text evidence="1">Glycan metabolism; pectin biosynthesis.</text>
</comment>
<accession>A0A8B7BXE6</accession>
<sequence length="402" mass="45231">MASSSDQSFHSSVSGLWRRAVDSSSRPRPPAATGGPLRLDIDPTPKPRPFFQVLAFGLILFLVCLQFLPATHFRDPSDPHRSWIPFDSNRSAASFTKSRTSEKEQSTISTQDAEVQRIHIFSWTDCLDLRVFAVLANSTLSNSRFPEHIYFHFFVPEGEDEKLTYYKLKVMLPHSNIEIIGQKEVKEKLKSMTHEGGFLWSSFHEIAPLVIPQIKSSLNKFIYISPNTIIKGDIAELYGVDLRPYALAAAEDCSRSLGDYVSLDVLNAIQRTAAKPWVSNKPYDKNACVPDLSVLSLDANKLENNLVEAILWWTKVLNVGSERSNQINPAIALAFYDKYHKLPSAWKLSTSLPTTTNDETKVLHFDGPAKVCSKQVHQYQGSEHGNVWQKYLPANSNIILSH</sequence>
<dbReference type="OrthoDB" id="411524at2759"/>
<keyword evidence="3" id="KW-0328">Glycosyltransferase</keyword>
<keyword evidence="5" id="KW-0479">Metal-binding</keyword>
<proteinExistence type="inferred from homology"/>
<comment type="similarity">
    <text evidence="2 6">Belongs to the glycosyltransferase 8 family.</text>
</comment>
<dbReference type="GO" id="GO:0005794">
    <property type="term" value="C:Golgi apparatus"/>
    <property type="evidence" value="ECO:0007669"/>
    <property type="project" value="TreeGrafter"/>
</dbReference>
<dbReference type="PANTHER" id="PTHR13778">
    <property type="entry name" value="GLYCOSYLTRANSFERASE 8 DOMAIN-CONTAINING PROTEIN"/>
    <property type="match status" value="1"/>
</dbReference>
<feature type="region of interest" description="Disordered" evidence="7">
    <location>
        <begin position="20"/>
        <end position="41"/>
    </location>
</feature>
<dbReference type="AlphaFoldDB" id="A0A8B7BXE6"/>
<evidence type="ECO:0000256" key="4">
    <source>
        <dbReference type="ARBA" id="ARBA00022679"/>
    </source>
</evidence>
<dbReference type="GO" id="GO:0046872">
    <property type="term" value="F:metal ion binding"/>
    <property type="evidence" value="ECO:0007669"/>
    <property type="project" value="UniProtKB-KW"/>
</dbReference>
<dbReference type="RefSeq" id="XP_008787329.2">
    <property type="nucleotide sequence ID" value="XM_008789107.4"/>
</dbReference>
<dbReference type="InterPro" id="IPR029044">
    <property type="entry name" value="Nucleotide-diphossugar_trans"/>
</dbReference>
<dbReference type="EC" id="2.4.1.-" evidence="6"/>
<evidence type="ECO:0000313" key="8">
    <source>
        <dbReference type="Proteomes" id="UP000228380"/>
    </source>
</evidence>
<evidence type="ECO:0000256" key="3">
    <source>
        <dbReference type="ARBA" id="ARBA00022676"/>
    </source>
</evidence>
<protein>
    <recommendedName>
        <fullName evidence="6">Hexosyltransferase</fullName>
        <ecNumber evidence="6">2.4.1.-</ecNumber>
    </recommendedName>
</protein>
<evidence type="ECO:0000256" key="6">
    <source>
        <dbReference type="RuleBase" id="RU362027"/>
    </source>
</evidence>
<keyword evidence="4" id="KW-0808">Transferase</keyword>
<dbReference type="InterPro" id="IPR002495">
    <property type="entry name" value="Glyco_trans_8"/>
</dbReference>